<evidence type="ECO:0000313" key="3">
    <source>
        <dbReference type="Proteomes" id="UP000032046"/>
    </source>
</evidence>
<gene>
    <name evidence="2" type="ORF">ST44_10745</name>
</gene>
<dbReference type="RefSeq" id="WP_042519932.1">
    <property type="nucleotide sequence ID" value="NZ_JXQK01000080.1"/>
</dbReference>
<sequence length="299" mass="34182">MLQKRDIKKYLSLIIVLLSMMLPDVAMAQNRYRVGVCDWMVLKRQKLGEFKLAKELGCDGLEMDMGGLGKRDSFDNKMRQPEMARKFRHTADSLGIEVGAVAMSGFYGQSFARKKSWRWLVEDCLNTMDVMDATVAFLPLGGCGNNWTDSLPLRREIVERLHEAGEMAHRRGKVIGIDTPLDAKGNKRLLREIGSKGIKIFYKLQTAVEHRRDISKDLRKLGSGNICAIHASNTDGVWLRHDKAIDMPAVKRTLDKMGWSGWLFVERSRDVTDVRNVKKNYGENVRYLKEIFGKEKTDR</sequence>
<dbReference type="Proteomes" id="UP000032046">
    <property type="component" value="Unassembled WGS sequence"/>
</dbReference>
<reference evidence="2 3" key="1">
    <citation type="submission" date="2015-01" db="EMBL/GenBank/DDBJ databases">
        <title>Comparative genomics of non-oral Prevotella species.</title>
        <authorList>
            <person name="Accetto T."/>
            <person name="Nograsek B."/>
            <person name="Avgustin G."/>
        </authorList>
    </citation>
    <scope>NUCLEOTIDE SEQUENCE [LARGE SCALE GENOMIC DNA]</scope>
    <source>
        <strain evidence="2 3">P5-119</strain>
    </source>
</reference>
<keyword evidence="2" id="KW-0378">Hydrolase</keyword>
<dbReference type="AlphaFoldDB" id="A0A0D0I3C6"/>
<dbReference type="SUPFAM" id="SSF51658">
    <property type="entry name" value="Xylose isomerase-like"/>
    <property type="match status" value="1"/>
</dbReference>
<dbReference type="InterPro" id="IPR013022">
    <property type="entry name" value="Xyl_isomerase-like_TIM-brl"/>
</dbReference>
<dbReference type="EMBL" id="JXQK01000080">
    <property type="protein sequence ID" value="KIP60483.1"/>
    <property type="molecule type" value="Genomic_DNA"/>
</dbReference>
<dbReference type="Gene3D" id="3.20.20.150">
    <property type="entry name" value="Divalent-metal-dependent TIM barrel enzymes"/>
    <property type="match status" value="1"/>
</dbReference>
<accession>A0A0D0I3C6</accession>
<dbReference type="GO" id="GO:0004519">
    <property type="term" value="F:endonuclease activity"/>
    <property type="evidence" value="ECO:0007669"/>
    <property type="project" value="UniProtKB-KW"/>
</dbReference>
<name>A0A0D0I3C6_9BACT</name>
<evidence type="ECO:0000313" key="2">
    <source>
        <dbReference type="EMBL" id="KIP60483.1"/>
    </source>
</evidence>
<keyword evidence="2" id="KW-0255">Endonuclease</keyword>
<organism evidence="2 3">
    <name type="scientific">Prevotella pectinovora</name>
    <dbReference type="NCBI Taxonomy" id="1602169"/>
    <lineage>
        <taxon>Bacteria</taxon>
        <taxon>Pseudomonadati</taxon>
        <taxon>Bacteroidota</taxon>
        <taxon>Bacteroidia</taxon>
        <taxon>Bacteroidales</taxon>
        <taxon>Prevotellaceae</taxon>
        <taxon>Prevotella</taxon>
    </lineage>
</organism>
<dbReference type="STRING" id="1602171.ST44_10745"/>
<proteinExistence type="predicted"/>
<comment type="caution">
    <text evidence="2">The sequence shown here is derived from an EMBL/GenBank/DDBJ whole genome shotgun (WGS) entry which is preliminary data.</text>
</comment>
<protein>
    <submittedName>
        <fullName evidence="2">Endonuclease</fullName>
    </submittedName>
</protein>
<dbReference type="Pfam" id="PF01261">
    <property type="entry name" value="AP_endonuc_2"/>
    <property type="match status" value="1"/>
</dbReference>
<keyword evidence="2" id="KW-0540">Nuclease</keyword>
<keyword evidence="3" id="KW-1185">Reference proteome</keyword>
<feature type="domain" description="Xylose isomerase-like TIM barrel" evidence="1">
    <location>
        <begin position="50"/>
        <end position="290"/>
    </location>
</feature>
<evidence type="ECO:0000259" key="1">
    <source>
        <dbReference type="Pfam" id="PF01261"/>
    </source>
</evidence>
<dbReference type="InterPro" id="IPR036237">
    <property type="entry name" value="Xyl_isomerase-like_sf"/>
</dbReference>